<sequence length="121" mass="14416">MLVKTPGKCIFRDLDQFHRKYLEADKVIIFSQIKKGFISGKMKTIIDRLICHYLPYIEISKEGSNHLARYNKYPDIEFYYEGNFSMKNGKQILEDYIIRTFTQYRSKNIMVKDINTWGATK</sequence>
<dbReference type="KEGG" id="vgu:HYG85_02860"/>
<dbReference type="SUPFAM" id="SSF52218">
    <property type="entry name" value="Flavoproteins"/>
    <property type="match status" value="1"/>
</dbReference>
<dbReference type="InterPro" id="IPR029039">
    <property type="entry name" value="Flavoprotein-like_sf"/>
</dbReference>
<proteinExistence type="predicted"/>
<name>A0A8J8SB04_9FIRM</name>
<evidence type="ECO:0000313" key="2">
    <source>
        <dbReference type="Proteomes" id="UP000677305"/>
    </source>
</evidence>
<evidence type="ECO:0000313" key="1">
    <source>
        <dbReference type="EMBL" id="QUH27910.1"/>
    </source>
</evidence>
<dbReference type="EMBL" id="CP058561">
    <property type="protein sequence ID" value="QUH27910.1"/>
    <property type="molecule type" value="Genomic_DNA"/>
</dbReference>
<gene>
    <name evidence="1" type="ORF">HYG85_02860</name>
</gene>
<accession>A0A8J8SB04</accession>
<reference evidence="1 2" key="1">
    <citation type="submission" date="2020-07" db="EMBL/GenBank/DDBJ databases">
        <title>Vallitalea guaymasensis genome.</title>
        <authorList>
            <person name="Postec A."/>
        </authorList>
    </citation>
    <scope>NUCLEOTIDE SEQUENCE [LARGE SCALE GENOMIC DNA]</scope>
    <source>
        <strain evidence="1 2">Ra1766G1</strain>
    </source>
</reference>
<keyword evidence="2" id="KW-1185">Reference proteome</keyword>
<dbReference type="Gene3D" id="3.40.50.360">
    <property type="match status" value="1"/>
</dbReference>
<organism evidence="1 2">
    <name type="scientific">Vallitalea guaymasensis</name>
    <dbReference type="NCBI Taxonomy" id="1185412"/>
    <lineage>
        <taxon>Bacteria</taxon>
        <taxon>Bacillati</taxon>
        <taxon>Bacillota</taxon>
        <taxon>Clostridia</taxon>
        <taxon>Lachnospirales</taxon>
        <taxon>Vallitaleaceae</taxon>
        <taxon>Vallitalea</taxon>
    </lineage>
</organism>
<dbReference type="RefSeq" id="WP_212692199.1">
    <property type="nucleotide sequence ID" value="NZ_CP058561.1"/>
</dbReference>
<dbReference type="AlphaFoldDB" id="A0A8J8SB04"/>
<protein>
    <submittedName>
        <fullName evidence="1">Flavodoxin family protein</fullName>
    </submittedName>
</protein>
<dbReference type="Proteomes" id="UP000677305">
    <property type="component" value="Chromosome"/>
</dbReference>